<comment type="caution">
    <text evidence="7">The sequence shown here is derived from an EMBL/GenBank/DDBJ whole genome shotgun (WGS) entry which is preliminary data.</text>
</comment>
<keyword evidence="4" id="KW-0745">Spermidine biosynthesis</keyword>
<dbReference type="SUPFAM" id="SSF53335">
    <property type="entry name" value="S-adenosyl-L-methionine-dependent methyltransferases"/>
    <property type="match status" value="1"/>
</dbReference>
<accession>A0A1G2K3Q9</accession>
<dbReference type="EC" id="2.5.1.16" evidence="4"/>
<protein>
    <recommendedName>
        <fullName evidence="4">Polyamine aminopropyltransferase</fullName>
    </recommendedName>
    <alternativeName>
        <fullName evidence="4">Putrescine aminopropyltransferase</fullName>
        <shortName evidence="4">PAPT</shortName>
    </alternativeName>
    <alternativeName>
        <fullName evidence="4">Spermidine synthase</fullName>
        <shortName evidence="4">SPDS</shortName>
        <shortName evidence="4">SPDSY</shortName>
        <ecNumber evidence="4">2.5.1.16</ecNumber>
    </alternativeName>
</protein>
<keyword evidence="2 4" id="KW-0808">Transferase</keyword>
<feature type="binding site" evidence="4">
    <location>
        <position position="27"/>
    </location>
    <ligand>
        <name>S-methyl-5'-thioadenosine</name>
        <dbReference type="ChEBI" id="CHEBI:17509"/>
    </ligand>
</feature>
<comment type="subunit">
    <text evidence="4">Homodimer or homotetramer.</text>
</comment>
<evidence type="ECO:0000259" key="6">
    <source>
        <dbReference type="PROSITE" id="PS51006"/>
    </source>
</evidence>
<evidence type="ECO:0000313" key="8">
    <source>
        <dbReference type="Proteomes" id="UP000177392"/>
    </source>
</evidence>
<feature type="binding site" evidence="4">
    <location>
        <position position="157"/>
    </location>
    <ligand>
        <name>S-methyl-5'-thioadenosine</name>
        <dbReference type="ChEBI" id="CHEBI:17509"/>
    </ligand>
</feature>
<sequence length="294" mass="34216">MLDDCDKSVLNCHDVEEVIVRVQTPRQFVEIVKLCAWGVTEWLDHSPQASEADSRLYHESFAHPVLFLTSGVKDTLVFGGGDFALAAEIRRHHTVRRIQIIDWDREFMELAKKHLGTLHRNTWKDNRIRVRVEDVFEYLPRINKKFHVVFGDLVDLPSWNSLLPDAGKHIKNVLAPNGRFVNQSGNGNDIEAPRKAFLAGLAEIAPHFRFFWIYGPDIPFFRYRQFFVIATDDERFNPLAFTEAEINSRIKRRIGTGLEEYSGIRHRGMFALSRKYRTEIRAVLGNKFPQYEYI</sequence>
<comment type="catalytic activity">
    <reaction evidence="4">
        <text>S-adenosyl 3-(methylsulfanyl)propylamine + putrescine = S-methyl-5'-thioadenosine + spermidine + H(+)</text>
        <dbReference type="Rhea" id="RHEA:12721"/>
        <dbReference type="ChEBI" id="CHEBI:15378"/>
        <dbReference type="ChEBI" id="CHEBI:17509"/>
        <dbReference type="ChEBI" id="CHEBI:57443"/>
        <dbReference type="ChEBI" id="CHEBI:57834"/>
        <dbReference type="ChEBI" id="CHEBI:326268"/>
        <dbReference type="EC" id="2.5.1.16"/>
    </reaction>
</comment>
<dbReference type="GO" id="GO:0004766">
    <property type="term" value="F:spermidine synthase activity"/>
    <property type="evidence" value="ECO:0007669"/>
    <property type="project" value="UniProtKB-UniRule"/>
</dbReference>
<dbReference type="AlphaFoldDB" id="A0A1G2K3Q9"/>
<keyword evidence="3 4" id="KW-0620">Polyamine biosynthesis</keyword>
<dbReference type="PANTHER" id="PTHR43317">
    <property type="entry name" value="THERMOSPERMINE SYNTHASE ACAULIS5"/>
    <property type="match status" value="1"/>
</dbReference>
<dbReference type="Pfam" id="PF01564">
    <property type="entry name" value="Spermine_synth"/>
    <property type="match status" value="1"/>
</dbReference>
<dbReference type="InterPro" id="IPR030374">
    <property type="entry name" value="PABS"/>
</dbReference>
<dbReference type="HAMAP" id="MF_00198">
    <property type="entry name" value="Spermidine_synth"/>
    <property type="match status" value="1"/>
</dbReference>
<dbReference type="GO" id="GO:0008295">
    <property type="term" value="P:spermidine biosynthetic process"/>
    <property type="evidence" value="ECO:0007669"/>
    <property type="project" value="UniProtKB-UniRule"/>
</dbReference>
<evidence type="ECO:0000313" key="7">
    <source>
        <dbReference type="EMBL" id="OGZ93251.1"/>
    </source>
</evidence>
<dbReference type="Proteomes" id="UP000177392">
    <property type="component" value="Unassembled WGS sequence"/>
</dbReference>
<reference evidence="7 8" key="1">
    <citation type="journal article" date="2016" name="Nat. Commun.">
        <title>Thousands of microbial genomes shed light on interconnected biogeochemical processes in an aquifer system.</title>
        <authorList>
            <person name="Anantharaman K."/>
            <person name="Brown C.T."/>
            <person name="Hug L.A."/>
            <person name="Sharon I."/>
            <person name="Castelle C.J."/>
            <person name="Probst A.J."/>
            <person name="Thomas B.C."/>
            <person name="Singh A."/>
            <person name="Wilkins M.J."/>
            <person name="Karaoz U."/>
            <person name="Brodie E.L."/>
            <person name="Williams K.H."/>
            <person name="Hubbard S.S."/>
            <person name="Banfield J.F."/>
        </authorList>
    </citation>
    <scope>NUCLEOTIDE SEQUENCE [LARGE SCALE GENOMIC DNA]</scope>
</reference>
<comment type="function">
    <text evidence="4">Catalyzes the irreversible transfer of a propylamine group from the amino donor S-adenosylmethioninamine (decarboxy-AdoMet) to putrescine (1,4-diaminobutane) to yield spermidine.</text>
</comment>
<dbReference type="InterPro" id="IPR029063">
    <property type="entry name" value="SAM-dependent_MTases_sf"/>
</dbReference>
<feature type="active site" description="Proton acceptor" evidence="4 5">
    <location>
        <position position="152"/>
    </location>
</feature>
<feature type="binding site" evidence="4">
    <location>
        <position position="102"/>
    </location>
    <ligand>
        <name>S-methyl-5'-thioadenosine</name>
        <dbReference type="ChEBI" id="CHEBI:17509"/>
    </ligand>
</feature>
<feature type="binding site" evidence="4">
    <location>
        <position position="58"/>
    </location>
    <ligand>
        <name>spermidine</name>
        <dbReference type="ChEBI" id="CHEBI:57834"/>
    </ligand>
</feature>
<evidence type="ECO:0000256" key="3">
    <source>
        <dbReference type="ARBA" id="ARBA00023115"/>
    </source>
</evidence>
<comment type="similarity">
    <text evidence="1 4">Belongs to the spermidine/spermine synthase family.</text>
</comment>
<dbReference type="InterPro" id="IPR001045">
    <property type="entry name" value="Spermi_synthase"/>
</dbReference>
<evidence type="ECO:0000256" key="2">
    <source>
        <dbReference type="ARBA" id="ARBA00022679"/>
    </source>
</evidence>
<comment type="pathway">
    <text evidence="4">Amine and polyamine biosynthesis; spermidine biosynthesis; spermidine from putrescine: step 1/1.</text>
</comment>
<evidence type="ECO:0000256" key="4">
    <source>
        <dbReference type="HAMAP-Rule" id="MF_00198"/>
    </source>
</evidence>
<evidence type="ECO:0000256" key="1">
    <source>
        <dbReference type="ARBA" id="ARBA00007867"/>
    </source>
</evidence>
<dbReference type="PANTHER" id="PTHR43317:SF3">
    <property type="entry name" value="BLR2883 PROTEIN"/>
    <property type="match status" value="1"/>
</dbReference>
<proteinExistence type="inferred from homology"/>
<evidence type="ECO:0000256" key="5">
    <source>
        <dbReference type="PROSITE-ProRule" id="PRU00354"/>
    </source>
</evidence>
<feature type="binding site" evidence="4">
    <location>
        <position position="82"/>
    </location>
    <ligand>
        <name>spermidine</name>
        <dbReference type="ChEBI" id="CHEBI:57834"/>
    </ligand>
</feature>
<feature type="binding site" evidence="4">
    <location>
        <begin position="134"/>
        <end position="135"/>
    </location>
    <ligand>
        <name>S-methyl-5'-thioadenosine</name>
        <dbReference type="ChEBI" id="CHEBI:17509"/>
    </ligand>
</feature>
<dbReference type="Gene3D" id="3.40.50.150">
    <property type="entry name" value="Vaccinia Virus protein VP39"/>
    <property type="match status" value="1"/>
</dbReference>
<gene>
    <name evidence="4" type="primary">speE</name>
    <name evidence="7" type="ORF">A2131_01535</name>
</gene>
<name>A0A1G2K3Q9_9BACT</name>
<organism evidence="7 8">
    <name type="scientific">Candidatus Sungbacteria bacterium GWC2_49_10</name>
    <dbReference type="NCBI Taxonomy" id="1802263"/>
    <lineage>
        <taxon>Bacteria</taxon>
        <taxon>Candidatus Sungiibacteriota</taxon>
    </lineage>
</organism>
<dbReference type="UniPathway" id="UPA00248">
    <property type="reaction ID" value="UER00314"/>
</dbReference>
<dbReference type="PROSITE" id="PS51006">
    <property type="entry name" value="PABS_2"/>
    <property type="match status" value="1"/>
</dbReference>
<feature type="domain" description="PABS" evidence="6">
    <location>
        <begin position="1"/>
        <end position="232"/>
    </location>
</feature>
<dbReference type="EMBL" id="MHQB01000042">
    <property type="protein sequence ID" value="OGZ93251.1"/>
    <property type="molecule type" value="Genomic_DNA"/>
</dbReference>
<dbReference type="CDD" id="cd02440">
    <property type="entry name" value="AdoMet_MTases"/>
    <property type="match status" value="1"/>
</dbReference>
<comment type="caution">
    <text evidence="4">Lacks conserved residue(s) required for the propagation of feature annotation.</text>
</comment>